<feature type="region of interest" description="Disordered" evidence="1">
    <location>
        <begin position="252"/>
        <end position="570"/>
    </location>
</feature>
<feature type="compositionally biased region" description="Polar residues" evidence="1">
    <location>
        <begin position="508"/>
        <end position="518"/>
    </location>
</feature>
<keyword evidence="2" id="KW-1185">Reference proteome</keyword>
<evidence type="ECO:0000313" key="3">
    <source>
        <dbReference type="WBParaSite" id="MBELARI_LOCUS3927"/>
    </source>
</evidence>
<feature type="compositionally biased region" description="Polar residues" evidence="1">
    <location>
        <begin position="155"/>
        <end position="176"/>
    </location>
</feature>
<feature type="compositionally biased region" description="Low complexity" evidence="1">
    <location>
        <begin position="462"/>
        <end position="472"/>
    </location>
</feature>
<feature type="compositionally biased region" description="Low complexity" evidence="1">
    <location>
        <begin position="432"/>
        <end position="443"/>
    </location>
</feature>
<name>A0AAF3FAT6_9BILA</name>
<proteinExistence type="predicted"/>
<feature type="compositionally biased region" description="Basic and acidic residues" evidence="1">
    <location>
        <begin position="415"/>
        <end position="429"/>
    </location>
</feature>
<dbReference type="AlphaFoldDB" id="A0AAF3FAT6"/>
<feature type="compositionally biased region" description="Basic and acidic residues" evidence="1">
    <location>
        <begin position="444"/>
        <end position="457"/>
    </location>
</feature>
<dbReference type="Proteomes" id="UP000887575">
    <property type="component" value="Unassembled WGS sequence"/>
</dbReference>
<protein>
    <submittedName>
        <fullName evidence="3">C2H2-type domain-containing protein</fullName>
    </submittedName>
</protein>
<evidence type="ECO:0000313" key="2">
    <source>
        <dbReference type="Proteomes" id="UP000887575"/>
    </source>
</evidence>
<feature type="compositionally biased region" description="Polar residues" evidence="1">
    <location>
        <begin position="256"/>
        <end position="274"/>
    </location>
</feature>
<feature type="compositionally biased region" description="Polar residues" evidence="1">
    <location>
        <begin position="365"/>
        <end position="381"/>
    </location>
</feature>
<feature type="compositionally biased region" description="Basic and acidic residues" evidence="1">
    <location>
        <begin position="382"/>
        <end position="408"/>
    </location>
</feature>
<feature type="region of interest" description="Disordered" evidence="1">
    <location>
        <begin position="155"/>
        <end position="238"/>
    </location>
</feature>
<reference evidence="3" key="1">
    <citation type="submission" date="2024-02" db="UniProtKB">
        <authorList>
            <consortium name="WormBaseParasite"/>
        </authorList>
    </citation>
    <scope>IDENTIFICATION</scope>
</reference>
<sequence>MDPSPLDLDPALRKVLSQLATDVTQRVHCCCDDCPPRAKGGWRSPLLFEHIINRHEKSVPKNWKCTYEPCRGTFFNTLDAISHKHDRGKSYIQPYYAQETFLRDTKATSNQDFNEKQTAWEKPWFIYNETMLINSVDKLIRDGYLLPGPRLFQQNERTGSSANSNAITENPSTLGVSYSRRRPPSPQQNREPPRTLPAPAPLPKSAVRNERSSTGSNFQSSPESVFKTKQQETSPKVMDELERRAYIRQLKEAESAKQSTGKSGEGSAQPSTPRRGTGTIRVPPIRPRERGESPPMAGSTTPRDRPHLSPRGGTSPGYQPNTPMYEGEDEEPVFKPSWERNQNQNPDVGMPMTPISRDPRLALEQYSTPAEPQRSNDSNQYIERHGEMNQRENFNERRSISRNSEERPSNQSSNDRSHHSDQRDNRGNRDPQQGYQQNGQQKQSRWEHRNGRQDEPAQRAPQQGGYQQNGHNQHWEKRGNNWNRFGHGNERPGSRGEYTPYNRRNEGQFHQSSSSYSGNRALESASRQSKRPRTPSPPQRADSLERGRSLQRGKIVEAKRKRSYSRSDSD</sequence>
<accession>A0AAF3FAT6</accession>
<organism evidence="2 3">
    <name type="scientific">Mesorhabditis belari</name>
    <dbReference type="NCBI Taxonomy" id="2138241"/>
    <lineage>
        <taxon>Eukaryota</taxon>
        <taxon>Metazoa</taxon>
        <taxon>Ecdysozoa</taxon>
        <taxon>Nematoda</taxon>
        <taxon>Chromadorea</taxon>
        <taxon>Rhabditida</taxon>
        <taxon>Rhabditina</taxon>
        <taxon>Rhabditomorpha</taxon>
        <taxon>Rhabditoidea</taxon>
        <taxon>Rhabditidae</taxon>
        <taxon>Mesorhabditinae</taxon>
        <taxon>Mesorhabditis</taxon>
    </lineage>
</organism>
<dbReference type="WBParaSite" id="MBELARI_LOCUS3927">
    <property type="protein sequence ID" value="MBELARI_LOCUS3927"/>
    <property type="gene ID" value="MBELARI_LOCUS3927"/>
</dbReference>
<feature type="compositionally biased region" description="Polar residues" evidence="1">
    <location>
        <begin position="212"/>
        <end position="234"/>
    </location>
</feature>
<feature type="compositionally biased region" description="Basic and acidic residues" evidence="1">
    <location>
        <begin position="542"/>
        <end position="558"/>
    </location>
</feature>
<evidence type="ECO:0000256" key="1">
    <source>
        <dbReference type="SAM" id="MobiDB-lite"/>
    </source>
</evidence>